<feature type="transmembrane region" description="Helical" evidence="6">
    <location>
        <begin position="32"/>
        <end position="53"/>
    </location>
</feature>
<feature type="transmembrane region" description="Helical" evidence="6">
    <location>
        <begin position="242"/>
        <end position="260"/>
    </location>
</feature>
<proteinExistence type="inferred from homology"/>
<dbReference type="RefSeq" id="WP_064040895.1">
    <property type="nucleotide sequence ID" value="NZ_LUUJ01000084.1"/>
</dbReference>
<keyword evidence="5 6" id="KW-0472">Membrane</keyword>
<keyword evidence="3 6" id="KW-0812">Transmembrane</keyword>
<feature type="transmembrane region" description="Helical" evidence="6">
    <location>
        <begin position="123"/>
        <end position="141"/>
    </location>
</feature>
<dbReference type="PANTHER" id="PTHR32322">
    <property type="entry name" value="INNER MEMBRANE TRANSPORTER"/>
    <property type="match status" value="1"/>
</dbReference>
<comment type="caution">
    <text evidence="8">The sequence shown here is derived from an EMBL/GenBank/DDBJ whole genome shotgun (WGS) entry which is preliminary data.</text>
</comment>
<dbReference type="InterPro" id="IPR000620">
    <property type="entry name" value="EamA_dom"/>
</dbReference>
<dbReference type="InterPro" id="IPR037185">
    <property type="entry name" value="EmrE-like"/>
</dbReference>
<name>A0A177NB96_9GAMM</name>
<evidence type="ECO:0000256" key="4">
    <source>
        <dbReference type="ARBA" id="ARBA00022989"/>
    </source>
</evidence>
<feature type="transmembrane region" description="Helical" evidence="6">
    <location>
        <begin position="147"/>
        <end position="168"/>
    </location>
</feature>
<dbReference type="PANTHER" id="PTHR32322:SF2">
    <property type="entry name" value="EAMA DOMAIN-CONTAINING PROTEIN"/>
    <property type="match status" value="1"/>
</dbReference>
<evidence type="ECO:0000256" key="2">
    <source>
        <dbReference type="ARBA" id="ARBA00007362"/>
    </source>
</evidence>
<evidence type="ECO:0000259" key="7">
    <source>
        <dbReference type="Pfam" id="PF00892"/>
    </source>
</evidence>
<dbReference type="AlphaFoldDB" id="A0A177NB96"/>
<dbReference type="Proteomes" id="UP000077857">
    <property type="component" value="Unassembled WGS sequence"/>
</dbReference>
<feature type="transmembrane region" description="Helical" evidence="6">
    <location>
        <begin position="266"/>
        <end position="284"/>
    </location>
</feature>
<dbReference type="SUPFAM" id="SSF103481">
    <property type="entry name" value="Multidrug resistance efflux transporter EmrE"/>
    <property type="match status" value="2"/>
</dbReference>
<feature type="transmembrane region" description="Helical" evidence="6">
    <location>
        <begin position="7"/>
        <end position="26"/>
    </location>
</feature>
<organism evidence="8 9">
    <name type="scientific">Methylomonas koyamae</name>
    <dbReference type="NCBI Taxonomy" id="702114"/>
    <lineage>
        <taxon>Bacteria</taxon>
        <taxon>Pseudomonadati</taxon>
        <taxon>Pseudomonadota</taxon>
        <taxon>Gammaproteobacteria</taxon>
        <taxon>Methylococcales</taxon>
        <taxon>Methylococcaceae</taxon>
        <taxon>Methylomonas</taxon>
    </lineage>
</organism>
<reference evidence="8 9" key="1">
    <citation type="submission" date="2016-03" db="EMBL/GenBank/DDBJ databases">
        <authorList>
            <person name="Ploux O."/>
        </authorList>
    </citation>
    <scope>NUCLEOTIDE SEQUENCE [LARGE SCALE GENOMIC DNA]</scope>
    <source>
        <strain evidence="8 9">R-45378</strain>
    </source>
</reference>
<feature type="domain" description="EamA" evidence="7">
    <location>
        <begin position="149"/>
        <end position="283"/>
    </location>
</feature>
<comment type="subcellular location">
    <subcellularLocation>
        <location evidence="1">Membrane</location>
        <topology evidence="1">Multi-pass membrane protein</topology>
    </subcellularLocation>
</comment>
<evidence type="ECO:0000313" key="9">
    <source>
        <dbReference type="Proteomes" id="UP000077857"/>
    </source>
</evidence>
<dbReference type="Pfam" id="PF00892">
    <property type="entry name" value="EamA"/>
    <property type="match status" value="2"/>
</dbReference>
<feature type="transmembrane region" description="Helical" evidence="6">
    <location>
        <begin position="65"/>
        <end position="86"/>
    </location>
</feature>
<feature type="domain" description="EamA" evidence="7">
    <location>
        <begin position="9"/>
        <end position="137"/>
    </location>
</feature>
<feature type="transmembrane region" description="Helical" evidence="6">
    <location>
        <begin position="92"/>
        <end position="111"/>
    </location>
</feature>
<accession>A0A177NB96</accession>
<dbReference type="InterPro" id="IPR050638">
    <property type="entry name" value="AA-Vitamin_Transporters"/>
</dbReference>
<evidence type="ECO:0000256" key="5">
    <source>
        <dbReference type="ARBA" id="ARBA00023136"/>
    </source>
</evidence>
<feature type="transmembrane region" description="Helical" evidence="6">
    <location>
        <begin position="213"/>
        <end position="235"/>
    </location>
</feature>
<evidence type="ECO:0000256" key="6">
    <source>
        <dbReference type="SAM" id="Phobius"/>
    </source>
</evidence>
<evidence type="ECO:0000256" key="1">
    <source>
        <dbReference type="ARBA" id="ARBA00004141"/>
    </source>
</evidence>
<feature type="transmembrane region" description="Helical" evidence="6">
    <location>
        <begin position="175"/>
        <end position="193"/>
    </location>
</feature>
<gene>
    <name evidence="8" type="ORF">A1507_14665</name>
</gene>
<sequence length="297" mass="31940">MKLRLGLAYIGVVLIWTTTPLAIQWSSIGAGFVFGAAARMSIGLSCLLLLSLVLRQPIPLHRPALASYFAVAVQLYGSMLVTYWSAQFVPSGWISVIFGLSPFMTAFMAAAYLKERSLGWGKLFAYSLGVCGLLVMFNSALELHQQAMAGLIGVLAATFIHAASAVWVKQIDAGLGALPLVTGGLSLAVPLYLATWYGMDGLALPHNIQPKALYSIIYLGVIATTLGFALYYFVLNNMQATNVAMMNLLTPVMSLFLGYSVNQEPITQTTLAGTALIMLALLIYETVNRRQARNGCG</sequence>
<protein>
    <submittedName>
        <fullName evidence="8">Multidrug DMT transporter</fullName>
    </submittedName>
</protein>
<comment type="similarity">
    <text evidence="2">Belongs to the EamA transporter family.</text>
</comment>
<evidence type="ECO:0000313" key="8">
    <source>
        <dbReference type="EMBL" id="OAI15142.1"/>
    </source>
</evidence>
<evidence type="ECO:0000256" key="3">
    <source>
        <dbReference type="ARBA" id="ARBA00022692"/>
    </source>
</evidence>
<dbReference type="GO" id="GO:0016020">
    <property type="term" value="C:membrane"/>
    <property type="evidence" value="ECO:0007669"/>
    <property type="project" value="UniProtKB-SubCell"/>
</dbReference>
<keyword evidence="4 6" id="KW-1133">Transmembrane helix</keyword>
<dbReference type="EMBL" id="LUUJ01000084">
    <property type="protein sequence ID" value="OAI15142.1"/>
    <property type="molecule type" value="Genomic_DNA"/>
</dbReference>